<dbReference type="GO" id="GO:0003677">
    <property type="term" value="F:DNA binding"/>
    <property type="evidence" value="ECO:0007669"/>
    <property type="project" value="InterPro"/>
</dbReference>
<sequence length="56" mass="6472">MAVLFAWNTHLNPKTGETWSGHARPPAWIRDVKDRTKFLSSEHRIGVGFLSDMRHI</sequence>
<evidence type="ECO:0000259" key="1">
    <source>
        <dbReference type="Pfam" id="PF00816"/>
    </source>
</evidence>
<dbReference type="InterPro" id="IPR027444">
    <property type="entry name" value="H-NS_C_dom"/>
</dbReference>
<accession>A0A7Z7I5B6</accession>
<dbReference type="Pfam" id="PF00816">
    <property type="entry name" value="Histone_HNS"/>
    <property type="match status" value="1"/>
</dbReference>
<organism evidence="2 3">
    <name type="scientific">Caballeronia arationis</name>
    <dbReference type="NCBI Taxonomy" id="1777142"/>
    <lineage>
        <taxon>Bacteria</taxon>
        <taxon>Pseudomonadati</taxon>
        <taxon>Pseudomonadota</taxon>
        <taxon>Betaproteobacteria</taxon>
        <taxon>Burkholderiales</taxon>
        <taxon>Burkholderiaceae</taxon>
        <taxon>Caballeronia</taxon>
    </lineage>
</organism>
<protein>
    <submittedName>
        <fullName evidence="2">H-NS histone family protein</fullName>
    </submittedName>
</protein>
<feature type="domain" description="DNA-binding protein H-NS-like C-terminal" evidence="1">
    <location>
        <begin position="12"/>
        <end position="38"/>
    </location>
</feature>
<dbReference type="AlphaFoldDB" id="A0A7Z7I5B6"/>
<dbReference type="Proteomes" id="UP000219522">
    <property type="component" value="Unassembled WGS sequence"/>
</dbReference>
<gene>
    <name evidence="2" type="ORF">SAMN05446927_2700</name>
</gene>
<keyword evidence="3" id="KW-1185">Reference proteome</keyword>
<name>A0A7Z7I5B6_9BURK</name>
<comment type="caution">
    <text evidence="2">The sequence shown here is derived from an EMBL/GenBank/DDBJ whole genome shotgun (WGS) entry which is preliminary data.</text>
</comment>
<dbReference type="EMBL" id="OCSU01000001">
    <property type="protein sequence ID" value="SOE64271.1"/>
    <property type="molecule type" value="Genomic_DNA"/>
</dbReference>
<evidence type="ECO:0000313" key="2">
    <source>
        <dbReference type="EMBL" id="SOE64271.1"/>
    </source>
</evidence>
<proteinExistence type="predicted"/>
<reference evidence="2 3" key="1">
    <citation type="submission" date="2017-09" db="EMBL/GenBank/DDBJ databases">
        <authorList>
            <person name="Varghese N."/>
            <person name="Submissions S."/>
        </authorList>
    </citation>
    <scope>NUCLEOTIDE SEQUENCE [LARGE SCALE GENOMIC DNA]</scope>
    <source>
        <strain evidence="2 3">OK806</strain>
    </source>
</reference>
<evidence type="ECO:0000313" key="3">
    <source>
        <dbReference type="Proteomes" id="UP000219522"/>
    </source>
</evidence>
<dbReference type="Gene3D" id="4.10.430.30">
    <property type="match status" value="1"/>
</dbReference>